<dbReference type="GO" id="GO:0009432">
    <property type="term" value="P:SOS response"/>
    <property type="evidence" value="ECO:0007669"/>
    <property type="project" value="UniProtKB-UniRule"/>
</dbReference>
<comment type="subcellular location">
    <subcellularLocation>
        <location evidence="6">Cytoplasm</location>
    </subcellularLocation>
</comment>
<keyword evidence="6" id="KW-0234">DNA repair</keyword>
<comment type="caution">
    <text evidence="8">The sequence shown here is derived from an EMBL/GenBank/DDBJ whole genome shotgun (WGS) entry which is preliminary data.</text>
</comment>
<dbReference type="SUPFAM" id="SSF52540">
    <property type="entry name" value="P-loop containing nucleoside triphosphate hydrolases"/>
    <property type="match status" value="1"/>
</dbReference>
<dbReference type="InterPro" id="IPR003593">
    <property type="entry name" value="AAA+_ATPase"/>
</dbReference>
<keyword evidence="5 6" id="KW-0238">DNA-binding</keyword>
<dbReference type="SMART" id="SM00382">
    <property type="entry name" value="AAA"/>
    <property type="match status" value="1"/>
</dbReference>
<comment type="function">
    <text evidence="6">The RecF protein is involved in DNA metabolism; it is required for DNA replication and normal SOS inducibility. RecF binds preferentially to single-stranded, linear DNA. It also seems to bind ATP.</text>
</comment>
<dbReference type="Proteomes" id="UP000885830">
    <property type="component" value="Unassembled WGS sequence"/>
</dbReference>
<dbReference type="GO" id="GO:0000731">
    <property type="term" value="P:DNA synthesis involved in DNA repair"/>
    <property type="evidence" value="ECO:0007669"/>
    <property type="project" value="TreeGrafter"/>
</dbReference>
<dbReference type="InterPro" id="IPR003395">
    <property type="entry name" value="RecF/RecN/SMC_N"/>
</dbReference>
<evidence type="ECO:0000256" key="5">
    <source>
        <dbReference type="ARBA" id="ARBA00023125"/>
    </source>
</evidence>
<feature type="domain" description="AAA+ ATPase" evidence="7">
    <location>
        <begin position="23"/>
        <end position="364"/>
    </location>
</feature>
<evidence type="ECO:0000256" key="3">
    <source>
        <dbReference type="ARBA" id="ARBA00022741"/>
    </source>
</evidence>
<dbReference type="GO" id="GO:0005524">
    <property type="term" value="F:ATP binding"/>
    <property type="evidence" value="ECO:0007669"/>
    <property type="project" value="UniProtKB-UniRule"/>
</dbReference>
<keyword evidence="4 6" id="KW-0067">ATP-binding</keyword>
<dbReference type="GO" id="GO:0003697">
    <property type="term" value="F:single-stranded DNA binding"/>
    <property type="evidence" value="ECO:0007669"/>
    <property type="project" value="UniProtKB-UniRule"/>
</dbReference>
<evidence type="ECO:0000256" key="1">
    <source>
        <dbReference type="ARBA" id="ARBA00022490"/>
    </source>
</evidence>
<dbReference type="Gene3D" id="3.40.50.300">
    <property type="entry name" value="P-loop containing nucleotide triphosphate hydrolases"/>
    <property type="match status" value="1"/>
</dbReference>
<dbReference type="GO" id="GO:0006302">
    <property type="term" value="P:double-strand break repair"/>
    <property type="evidence" value="ECO:0007669"/>
    <property type="project" value="TreeGrafter"/>
</dbReference>
<dbReference type="NCBIfam" id="TIGR00611">
    <property type="entry name" value="recf"/>
    <property type="match status" value="1"/>
</dbReference>
<name>A0A7C5LSB3_9PROT</name>
<keyword evidence="6" id="KW-0227">DNA damage</keyword>
<sequence>MVYFKTLKLENYRSYSQLDVRFDGRPVVLFGANGSGKTNLLEAISLFSPGRGLRRAKTENLTRRAGEAPAPQWAVFADIDGLDIEKIGTGSVPGSPSRRLVRIDEGPASALDLARAFSVGWLTPAQDRLFGAPASERRKFLDRLCLAHQPDHGKTWLIYEKARSERGRLFTEGIDDPYWFDALEADMAKRGAQIAVARHQCVQKLVDEIDARPDGPFPKSDLMLQGEAESLAAAGADEYEISEFIKTELKKDRALDARAGRTLRGVHKTDLFVAHREKSMPAHDCSTGEQKALLTGLVLAHARAQARRPFLLLDEVAAHLDAARRDSLVEEILDLGTQCFLTGTDRSLFDGFAGRAQIFHVHKGQLVEKH</sequence>
<reference evidence="8" key="1">
    <citation type="journal article" date="2020" name="mSystems">
        <title>Genome- and Community-Level Interaction Insights into Carbon Utilization and Element Cycling Functions of Hydrothermarchaeota in Hydrothermal Sediment.</title>
        <authorList>
            <person name="Zhou Z."/>
            <person name="Liu Y."/>
            <person name="Xu W."/>
            <person name="Pan J."/>
            <person name="Luo Z.H."/>
            <person name="Li M."/>
        </authorList>
    </citation>
    <scope>NUCLEOTIDE SEQUENCE [LARGE SCALE GENOMIC DNA]</scope>
    <source>
        <strain evidence="8">HyVt-485</strain>
    </source>
</reference>
<proteinExistence type="inferred from homology"/>
<protein>
    <recommendedName>
        <fullName evidence="6">DNA replication and repair protein RecF</fullName>
    </recommendedName>
</protein>
<keyword evidence="6" id="KW-0742">SOS response</keyword>
<evidence type="ECO:0000313" key="8">
    <source>
        <dbReference type="EMBL" id="HHL42737.1"/>
    </source>
</evidence>
<dbReference type="InterPro" id="IPR001238">
    <property type="entry name" value="DNA-binding_RecF"/>
</dbReference>
<gene>
    <name evidence="6 8" type="primary">recF</name>
    <name evidence="8" type="ORF">ENJ42_03900</name>
</gene>
<feature type="binding site" evidence="6">
    <location>
        <begin position="31"/>
        <end position="38"/>
    </location>
    <ligand>
        <name>ATP</name>
        <dbReference type="ChEBI" id="CHEBI:30616"/>
    </ligand>
</feature>
<keyword evidence="3 6" id="KW-0547">Nucleotide-binding</keyword>
<dbReference type="EMBL" id="DRMJ01000193">
    <property type="protein sequence ID" value="HHL42737.1"/>
    <property type="molecule type" value="Genomic_DNA"/>
</dbReference>
<organism evidence="8">
    <name type="scientific">Hellea balneolensis</name>
    <dbReference type="NCBI Taxonomy" id="287478"/>
    <lineage>
        <taxon>Bacteria</taxon>
        <taxon>Pseudomonadati</taxon>
        <taxon>Pseudomonadota</taxon>
        <taxon>Alphaproteobacteria</taxon>
        <taxon>Maricaulales</taxon>
        <taxon>Robiginitomaculaceae</taxon>
        <taxon>Hellea</taxon>
    </lineage>
</organism>
<dbReference type="InterPro" id="IPR027417">
    <property type="entry name" value="P-loop_NTPase"/>
</dbReference>
<dbReference type="Gene3D" id="1.20.1050.90">
    <property type="entry name" value="RecF/RecN/SMC, N-terminal domain"/>
    <property type="match status" value="1"/>
</dbReference>
<dbReference type="PANTHER" id="PTHR32182">
    <property type="entry name" value="DNA REPLICATION AND REPAIR PROTEIN RECF"/>
    <property type="match status" value="1"/>
</dbReference>
<accession>A0A7C5LSB3</accession>
<evidence type="ECO:0000256" key="2">
    <source>
        <dbReference type="ARBA" id="ARBA00022705"/>
    </source>
</evidence>
<dbReference type="GO" id="GO:0005737">
    <property type="term" value="C:cytoplasm"/>
    <property type="evidence" value="ECO:0007669"/>
    <property type="project" value="UniProtKB-SubCell"/>
</dbReference>
<keyword evidence="1 6" id="KW-0963">Cytoplasm</keyword>
<keyword evidence="2 6" id="KW-0235">DNA replication</keyword>
<dbReference type="Pfam" id="PF02463">
    <property type="entry name" value="SMC_N"/>
    <property type="match status" value="1"/>
</dbReference>
<evidence type="ECO:0000256" key="6">
    <source>
        <dbReference type="HAMAP-Rule" id="MF_00365"/>
    </source>
</evidence>
<dbReference type="GO" id="GO:0006260">
    <property type="term" value="P:DNA replication"/>
    <property type="evidence" value="ECO:0007669"/>
    <property type="project" value="UniProtKB-UniRule"/>
</dbReference>
<dbReference type="HAMAP" id="MF_00365">
    <property type="entry name" value="RecF"/>
    <property type="match status" value="1"/>
</dbReference>
<evidence type="ECO:0000259" key="7">
    <source>
        <dbReference type="SMART" id="SM00382"/>
    </source>
</evidence>
<dbReference type="AlphaFoldDB" id="A0A7C5LSB3"/>
<dbReference type="PANTHER" id="PTHR32182:SF0">
    <property type="entry name" value="DNA REPLICATION AND REPAIR PROTEIN RECF"/>
    <property type="match status" value="1"/>
</dbReference>
<dbReference type="InterPro" id="IPR042174">
    <property type="entry name" value="RecF_2"/>
</dbReference>
<comment type="similarity">
    <text evidence="6">Belongs to the RecF family.</text>
</comment>
<evidence type="ECO:0000256" key="4">
    <source>
        <dbReference type="ARBA" id="ARBA00022840"/>
    </source>
</evidence>